<evidence type="ECO:0000256" key="2">
    <source>
        <dbReference type="ARBA" id="ARBA00022840"/>
    </source>
</evidence>
<evidence type="ECO:0000259" key="4">
    <source>
        <dbReference type="PROSITE" id="PS50125"/>
    </source>
</evidence>
<gene>
    <name evidence="5" type="ordered locus">MLP_51010</name>
</gene>
<dbReference type="InterPro" id="IPR029787">
    <property type="entry name" value="Nucleotide_cyclase"/>
</dbReference>
<dbReference type="InterPro" id="IPR041664">
    <property type="entry name" value="AAA_16"/>
</dbReference>
<dbReference type="GO" id="GO:0005524">
    <property type="term" value="F:ATP binding"/>
    <property type="evidence" value="ECO:0007669"/>
    <property type="project" value="UniProtKB-KW"/>
</dbReference>
<dbReference type="Pfam" id="PF13191">
    <property type="entry name" value="AAA_16"/>
    <property type="match status" value="1"/>
</dbReference>
<accession>F5XHA7</accession>
<sequence>MPSSRIASRIADLLSDAQEARDAGDWKTASSLLDAVNALDPGNADAAAMRAGAATRRQMTLLFCDVVGSTELADQRDPEEVTAIIEQYRAACVEAVAEFDGYIDDHRGDGMLVLFGYPQVDEDDARRGVLCGLQMVERVQRLSVAGLPGSRLQVRISVHTDLVVVADGITGSTANECARIQALAAPDTVVISDTTQDLVWPWFETESLGPQSLRGVSRPIEVFTVKAALPAPRGRTWRDRVSPFVNREAEFGKMAWLAPVPLPSGNDSDDSPDADGPAPADDQESAPTVARAVCVIGPGGMGKTRFTMETARRLGLRPLVCACSRMQRDVSLHPFRDLLAQACGMTVDDRPEVRLAKLRARVQATSSNPEPEPGTDAAAGGDLPFLAAVFDIGLELISPPSEVQPDRLRRQALLAAAQLAHAHAGREPSLVFVDDIQWADQSTLDLLAVLLTLPELKIVIAARDGYEPPWPETLVRRIVLNPLDADATTELVRHAPGAAMLSPERSRELIERSDGVPLFVEELLVTAAQTESGGIPHRSLQFSAYKIPPALRDPLLARLSRPEVDLELAQLASIIGRDVDRDLLQRAAGIENAEFERRLRTLLDAGLMELTGAKLRFRHELIREVAYETQRRTVLRERHSTLADLLASGEGAGHRATQVAAAHHLERAGRLAHAVAAHIQIAQADQALGAHEEAAGRLTRVLELLEPTPAGLERDRTELAVRELRSFSAVTARGYAATETAEDYPRCRQLIEESVRDAEVLPYLIRQWTYYSARGDFVQAEEINNDVIRRTEAAGIYFPGVSLGKGVVDFFQGDFAEAARQLRDAVDNGWTADLQLPPEWTLPNDPRAAAFAHLVPTLVALGDRAAAEQAADEGLARAESLPYPIGPFSGQYVDSLLATARSMDGDPVGAAEIGQRLVKVGDRHGFTIWSLSGRMHCLYSGIRLGDHSLLPAFAETVDAWHHVVAIDSWTPQWFADLGFAHLLVGDATSALAAFDRSLQIAYANGSRFYEAEALRGRAQAKSALGRPGALEDCRQALFVAERQGAKLFAARAHDALAVTA</sequence>
<dbReference type="HOGENOM" id="CLU_004435_3_1_11"/>
<keyword evidence="1" id="KW-0547">Nucleotide-binding</keyword>
<evidence type="ECO:0000313" key="5">
    <source>
        <dbReference type="EMBL" id="BAK38115.1"/>
    </source>
</evidence>
<dbReference type="SUPFAM" id="SSF48452">
    <property type="entry name" value="TPR-like"/>
    <property type="match status" value="2"/>
</dbReference>
<dbReference type="Proteomes" id="UP000007947">
    <property type="component" value="Chromosome"/>
</dbReference>
<dbReference type="eggNOG" id="COG2114">
    <property type="taxonomic scope" value="Bacteria"/>
</dbReference>
<dbReference type="GO" id="GO:0004016">
    <property type="term" value="F:adenylate cyclase activity"/>
    <property type="evidence" value="ECO:0007669"/>
    <property type="project" value="UniProtKB-ARBA"/>
</dbReference>
<feature type="region of interest" description="Disordered" evidence="3">
    <location>
        <begin position="260"/>
        <end position="288"/>
    </location>
</feature>
<dbReference type="Gene3D" id="3.30.70.1230">
    <property type="entry name" value="Nucleotide cyclase"/>
    <property type="match status" value="1"/>
</dbReference>
<dbReference type="STRING" id="1032480.MLP_51010"/>
<dbReference type="SUPFAM" id="SSF55073">
    <property type="entry name" value="Nucleotide cyclase"/>
    <property type="match status" value="1"/>
</dbReference>
<dbReference type="InterPro" id="IPR001054">
    <property type="entry name" value="A/G_cyclase"/>
</dbReference>
<evidence type="ECO:0000256" key="3">
    <source>
        <dbReference type="SAM" id="MobiDB-lite"/>
    </source>
</evidence>
<dbReference type="InterPro" id="IPR027417">
    <property type="entry name" value="P-loop_NTPase"/>
</dbReference>
<dbReference type="GO" id="GO:0005737">
    <property type="term" value="C:cytoplasm"/>
    <property type="evidence" value="ECO:0007669"/>
    <property type="project" value="TreeGrafter"/>
</dbReference>
<dbReference type="Gene3D" id="1.25.40.10">
    <property type="entry name" value="Tetratricopeptide repeat domain"/>
    <property type="match status" value="2"/>
</dbReference>
<dbReference type="KEGG" id="mph:MLP_51010"/>
<keyword evidence="6" id="KW-1185">Reference proteome</keyword>
<evidence type="ECO:0000313" key="6">
    <source>
        <dbReference type="Proteomes" id="UP000007947"/>
    </source>
</evidence>
<reference evidence="5 6" key="1">
    <citation type="submission" date="2011-05" db="EMBL/GenBank/DDBJ databases">
        <title>Whole genome sequence of Microlunatus phosphovorus NM-1.</title>
        <authorList>
            <person name="Hosoyama A."/>
            <person name="Sasaki K."/>
            <person name="Harada T."/>
            <person name="Igarashi R."/>
            <person name="Kawakoshi A."/>
            <person name="Sasagawa M."/>
            <person name="Fukada J."/>
            <person name="Nakamura S."/>
            <person name="Katano Y."/>
            <person name="Hanada S."/>
            <person name="Kamagata Y."/>
            <person name="Nakamura N."/>
            <person name="Yamazaki S."/>
            <person name="Fujita N."/>
        </authorList>
    </citation>
    <scope>NUCLEOTIDE SEQUENCE [LARGE SCALE GENOMIC DNA]</scope>
    <source>
        <strain evidence="6">ATCC 700054 / DSM 10555 / JCM 9379 / NBRC 101784 / NCIMB 13414 / VKM Ac-1990 / NM-1</strain>
    </source>
</reference>
<dbReference type="SUPFAM" id="SSF52540">
    <property type="entry name" value="P-loop containing nucleoside triphosphate hydrolases"/>
    <property type="match status" value="1"/>
</dbReference>
<dbReference type="PROSITE" id="PS50125">
    <property type="entry name" value="GUANYLATE_CYCLASE_2"/>
    <property type="match status" value="1"/>
</dbReference>
<dbReference type="GO" id="GO:0035556">
    <property type="term" value="P:intracellular signal transduction"/>
    <property type="evidence" value="ECO:0007669"/>
    <property type="project" value="InterPro"/>
</dbReference>
<keyword evidence="2" id="KW-0067">ATP-binding</keyword>
<name>F5XHA7_MICPN</name>
<evidence type="ECO:0000256" key="1">
    <source>
        <dbReference type="ARBA" id="ARBA00022741"/>
    </source>
</evidence>
<dbReference type="RefSeq" id="WP_013865929.1">
    <property type="nucleotide sequence ID" value="NC_015635.1"/>
</dbReference>
<proteinExistence type="predicted"/>
<organism evidence="5 6">
    <name type="scientific">Microlunatus phosphovorus (strain ATCC 700054 / DSM 10555 / JCM 9379 / NBRC 101784 / NCIMB 13414 / VKM Ac-1990 / NM-1)</name>
    <dbReference type="NCBI Taxonomy" id="1032480"/>
    <lineage>
        <taxon>Bacteria</taxon>
        <taxon>Bacillati</taxon>
        <taxon>Actinomycetota</taxon>
        <taxon>Actinomycetes</taxon>
        <taxon>Propionibacteriales</taxon>
        <taxon>Propionibacteriaceae</taxon>
        <taxon>Microlunatus</taxon>
    </lineage>
</organism>
<dbReference type="PANTHER" id="PTHR16305:SF28">
    <property type="entry name" value="GUANYLATE CYCLASE DOMAIN-CONTAINING PROTEIN"/>
    <property type="match status" value="1"/>
</dbReference>
<protein>
    <recommendedName>
        <fullName evidence="4">Guanylate cyclase domain-containing protein</fullName>
    </recommendedName>
</protein>
<dbReference type="GO" id="GO:0009190">
    <property type="term" value="P:cyclic nucleotide biosynthetic process"/>
    <property type="evidence" value="ECO:0007669"/>
    <property type="project" value="InterPro"/>
</dbReference>
<dbReference type="InterPro" id="IPR011990">
    <property type="entry name" value="TPR-like_helical_dom_sf"/>
</dbReference>
<dbReference type="Pfam" id="PF00211">
    <property type="entry name" value="Guanylate_cyc"/>
    <property type="match status" value="1"/>
</dbReference>
<feature type="domain" description="Guanylate cyclase" evidence="4">
    <location>
        <begin position="60"/>
        <end position="181"/>
    </location>
</feature>
<dbReference type="CDD" id="cd07302">
    <property type="entry name" value="CHD"/>
    <property type="match status" value="1"/>
</dbReference>
<dbReference type="EMBL" id="AP012204">
    <property type="protein sequence ID" value="BAK38115.1"/>
    <property type="molecule type" value="Genomic_DNA"/>
</dbReference>
<dbReference type="AlphaFoldDB" id="F5XHA7"/>
<dbReference type="eggNOG" id="COG0457">
    <property type="taxonomic scope" value="Bacteria"/>
</dbReference>
<dbReference type="PANTHER" id="PTHR16305">
    <property type="entry name" value="TESTICULAR SOLUBLE ADENYLYL CYCLASE"/>
    <property type="match status" value="1"/>
</dbReference>
<dbReference type="OrthoDB" id="5476461at2"/>
<dbReference type="SMART" id="SM00044">
    <property type="entry name" value="CYCc"/>
    <property type="match status" value="1"/>
</dbReference>